<dbReference type="EMBL" id="JASAOF010000016">
    <property type="protein sequence ID" value="MDI2031238.1"/>
    <property type="molecule type" value="Genomic_DNA"/>
</dbReference>
<gene>
    <name evidence="2" type="ORF">QFW96_21600</name>
</gene>
<evidence type="ECO:0000259" key="1">
    <source>
        <dbReference type="PROSITE" id="PS51186"/>
    </source>
</evidence>
<keyword evidence="2" id="KW-0012">Acyltransferase</keyword>
<protein>
    <submittedName>
        <fullName evidence="2">GNAT family N-acetyltransferase</fullName>
        <ecNumber evidence="2">2.3.1.-</ecNumber>
    </submittedName>
</protein>
<sequence length="134" mass="14908">MEEGEVAASVDAIVGALDPRTCRVLMAWSGEELVGWLVIRRDTFALVSHWGTVNHVQSRPERRGEGVGTALMVEARRVARDEMGLEQLHLAARAGIGLGRFYGRLGWEEIGRWPGALRLGPDDDRDEVLMFLQL</sequence>
<evidence type="ECO:0000313" key="3">
    <source>
        <dbReference type="Proteomes" id="UP001237595"/>
    </source>
</evidence>
<name>A0ABT6PUC6_9PSEU</name>
<accession>A0ABT6PUC6</accession>
<reference evidence="2 3" key="1">
    <citation type="submission" date="2023-04" db="EMBL/GenBank/DDBJ databases">
        <title>Draft genome sequence of Saccharopolyspora sp. TS4A08 isolated from sweet potato rhizospheric soil.</title>
        <authorList>
            <person name="Suksaard P."/>
            <person name="Duangmal K."/>
        </authorList>
    </citation>
    <scope>NUCLEOTIDE SEQUENCE [LARGE SCALE GENOMIC DNA]</scope>
    <source>
        <strain evidence="2 3">TS4A08</strain>
    </source>
</reference>
<proteinExistence type="predicted"/>
<dbReference type="Proteomes" id="UP001237595">
    <property type="component" value="Unassembled WGS sequence"/>
</dbReference>
<keyword evidence="3" id="KW-1185">Reference proteome</keyword>
<dbReference type="PROSITE" id="PS51186">
    <property type="entry name" value="GNAT"/>
    <property type="match status" value="1"/>
</dbReference>
<dbReference type="Pfam" id="PF00583">
    <property type="entry name" value="Acetyltransf_1"/>
    <property type="match status" value="1"/>
</dbReference>
<comment type="caution">
    <text evidence="2">The sequence shown here is derived from an EMBL/GenBank/DDBJ whole genome shotgun (WGS) entry which is preliminary data.</text>
</comment>
<dbReference type="InterPro" id="IPR000182">
    <property type="entry name" value="GNAT_dom"/>
</dbReference>
<dbReference type="GO" id="GO:0016746">
    <property type="term" value="F:acyltransferase activity"/>
    <property type="evidence" value="ECO:0007669"/>
    <property type="project" value="UniProtKB-KW"/>
</dbReference>
<organism evidence="2 3">
    <name type="scientific">Saccharopolyspora ipomoeae</name>
    <dbReference type="NCBI Taxonomy" id="3042027"/>
    <lineage>
        <taxon>Bacteria</taxon>
        <taxon>Bacillati</taxon>
        <taxon>Actinomycetota</taxon>
        <taxon>Actinomycetes</taxon>
        <taxon>Pseudonocardiales</taxon>
        <taxon>Pseudonocardiaceae</taxon>
        <taxon>Saccharopolyspora</taxon>
    </lineage>
</organism>
<feature type="domain" description="N-acetyltransferase" evidence="1">
    <location>
        <begin position="1"/>
        <end position="134"/>
    </location>
</feature>
<keyword evidence="2" id="KW-0808">Transferase</keyword>
<dbReference type="RefSeq" id="WP_281457522.1">
    <property type="nucleotide sequence ID" value="NZ_JASAOF010000016.1"/>
</dbReference>
<dbReference type="InterPro" id="IPR016181">
    <property type="entry name" value="Acyl_CoA_acyltransferase"/>
</dbReference>
<dbReference type="EC" id="2.3.1.-" evidence="2"/>
<dbReference type="Gene3D" id="3.40.630.30">
    <property type="match status" value="1"/>
</dbReference>
<dbReference type="CDD" id="cd04301">
    <property type="entry name" value="NAT_SF"/>
    <property type="match status" value="1"/>
</dbReference>
<dbReference type="SUPFAM" id="SSF55729">
    <property type="entry name" value="Acyl-CoA N-acyltransferases (Nat)"/>
    <property type="match status" value="1"/>
</dbReference>
<evidence type="ECO:0000313" key="2">
    <source>
        <dbReference type="EMBL" id="MDI2031238.1"/>
    </source>
</evidence>